<dbReference type="Pfam" id="PF01756">
    <property type="entry name" value="ACOX"/>
    <property type="match status" value="1"/>
</dbReference>
<dbReference type="GO" id="GO:0005777">
    <property type="term" value="C:peroxisome"/>
    <property type="evidence" value="ECO:0007669"/>
    <property type="project" value="UniProtKB-SubCell"/>
</dbReference>
<keyword evidence="7 13" id="KW-0274">FAD</keyword>
<dbReference type="GO" id="GO:0003997">
    <property type="term" value="F:acyl-CoA oxidase activity"/>
    <property type="evidence" value="ECO:0007669"/>
    <property type="project" value="UniProtKB-EC"/>
</dbReference>
<dbReference type="Gene3D" id="1.20.140.10">
    <property type="entry name" value="Butyryl-CoA Dehydrogenase, subunit A, domain 3"/>
    <property type="match status" value="2"/>
</dbReference>
<dbReference type="InterPro" id="IPR009100">
    <property type="entry name" value="AcylCoA_DH/oxidase_NM_dom_sf"/>
</dbReference>
<evidence type="ECO:0000256" key="4">
    <source>
        <dbReference type="ARBA" id="ARBA00004846"/>
    </source>
</evidence>
<evidence type="ECO:0000256" key="15">
    <source>
        <dbReference type="PIRSR" id="PIRSR000168-2"/>
    </source>
</evidence>
<dbReference type="UniPathway" id="UPA00661"/>
<evidence type="ECO:0000256" key="12">
    <source>
        <dbReference type="ARBA" id="ARBA00063271"/>
    </source>
</evidence>
<dbReference type="InterPro" id="IPR012258">
    <property type="entry name" value="Acyl-CoA_oxidase"/>
</dbReference>
<dbReference type="FunFam" id="1.20.140.10:FF:000013">
    <property type="entry name" value="Acyl-coenzyme A oxidase"/>
    <property type="match status" value="1"/>
</dbReference>
<keyword evidence="9" id="KW-0560">Oxidoreductase</keyword>
<gene>
    <name evidence="20" type="ORF">SAPINGB_P003859</name>
</gene>
<comment type="similarity">
    <text evidence="5 13">Belongs to the acyl-CoA oxidase family.</text>
</comment>
<keyword evidence="21" id="KW-1185">Reference proteome</keyword>
<keyword evidence="11" id="KW-0576">Peroxisome</keyword>
<dbReference type="InterPro" id="IPR037069">
    <property type="entry name" value="AcylCoA_DH/ox_N_sf"/>
</dbReference>
<dbReference type="GO" id="GO:0071949">
    <property type="term" value="F:FAD binding"/>
    <property type="evidence" value="ECO:0007669"/>
    <property type="project" value="InterPro"/>
</dbReference>
<name>A0A5E8BYY0_9ASCO</name>
<dbReference type="Pfam" id="PF02770">
    <property type="entry name" value="Acyl-CoA_dh_M"/>
    <property type="match status" value="1"/>
</dbReference>
<protein>
    <recommendedName>
        <fullName evidence="13">Acyl-coenzyme A oxidase</fullName>
    </recommendedName>
</protein>
<feature type="domain" description="Acyl-coenzyme A oxidase N-terminal" evidence="18">
    <location>
        <begin position="49"/>
        <end position="158"/>
    </location>
</feature>
<evidence type="ECO:0000313" key="21">
    <source>
        <dbReference type="Proteomes" id="UP000398389"/>
    </source>
</evidence>
<evidence type="ECO:0000256" key="11">
    <source>
        <dbReference type="ARBA" id="ARBA00023140"/>
    </source>
</evidence>
<evidence type="ECO:0000313" key="20">
    <source>
        <dbReference type="EMBL" id="VVT54005.1"/>
    </source>
</evidence>
<dbReference type="GO" id="GO:0055088">
    <property type="term" value="P:lipid homeostasis"/>
    <property type="evidence" value="ECO:0007669"/>
    <property type="project" value="TreeGrafter"/>
</dbReference>
<evidence type="ECO:0000259" key="18">
    <source>
        <dbReference type="Pfam" id="PF14749"/>
    </source>
</evidence>
<evidence type="ECO:0000259" key="17">
    <source>
        <dbReference type="Pfam" id="PF02770"/>
    </source>
</evidence>
<accession>A0A5E8BYY0</accession>
<evidence type="ECO:0000256" key="9">
    <source>
        <dbReference type="ARBA" id="ARBA00023002"/>
    </source>
</evidence>
<dbReference type="PANTHER" id="PTHR10909">
    <property type="entry name" value="ELECTRON TRANSPORT OXIDOREDUCTASE"/>
    <property type="match status" value="1"/>
</dbReference>
<keyword evidence="8" id="KW-0276">Fatty acid metabolism</keyword>
<dbReference type="InterPro" id="IPR036250">
    <property type="entry name" value="AcylCo_DH-like_C"/>
</dbReference>
<evidence type="ECO:0000256" key="5">
    <source>
        <dbReference type="ARBA" id="ARBA00006288"/>
    </source>
</evidence>
<dbReference type="Gene3D" id="2.40.110.10">
    <property type="entry name" value="Butyryl-CoA Dehydrogenase, subunit A, domain 2"/>
    <property type="match status" value="1"/>
</dbReference>
<dbReference type="PIRSF" id="PIRSF000168">
    <property type="entry name" value="Acyl-CoA_oxidase"/>
    <property type="match status" value="1"/>
</dbReference>
<evidence type="ECO:0000256" key="6">
    <source>
        <dbReference type="ARBA" id="ARBA00022630"/>
    </source>
</evidence>
<dbReference type="InterPro" id="IPR055060">
    <property type="entry name" value="ACOX_C_alpha1"/>
</dbReference>
<dbReference type="Pfam" id="PF22924">
    <property type="entry name" value="ACOX_C_alpha1"/>
    <property type="match status" value="1"/>
</dbReference>
<sequence>MPSTDRLQAIASATCSANLPTKGPNGLPLNTETEPPILMTQERAKASFNPRELTYYLDGGKSQTEDVEAIMRSIERDPLFNNEKYYDLTKDQLRELTVQRVAALATHVSSSPQILHKRFAITAIADPGTGTRTGVHYGLFLGSVRGSGTAEQFSYWVNKGAVELKRFFGCFSMTELGHGSNVAGLETTATFDSDTDEFIINTPNLAATKWWIGGAAHTATHTVCFARLIVNGKDHGVKSFVVPLRNTDNWSLKPGIAIGDIGKKMGRDGIDNGWIQFTNVRIPRQFMLMRFSKVDREGNVTEPPLAQLAYGALITGRVSMAADSFYAASKFLTIAIRYAAVRRQFSSSPGQQETAILDYPLHQRRLLPRLAYTYAMNAAAAELYHLYDVASSQLETVDVTDKNALVTAVNDIKELFAVSAGVKSFCTWATSDIIDECRQACGGHGYSGYNGFGQGYADWVVNCTWEGDNNILTLSMGRSLIQTAIAVRKGTSVGGASEYLSRHAVLASSRLGERSLEDPAVLIEAWESASSLLLMNAADAYEKELVKFNGNVAAAMEKISQARFETARVHTRLYIIKAFFNRIENSKNSVPANVTDILVKVAILFALWSIEQDTGLFLRSKFLTDKDVDTVTSLVDEYNLKVREQAIPLTDAFNYSDYFLNSPIGSFDGNVYKHYFEKVVRQNPNYNAMAPYFEKVAAPFFFRKEEEPIDLEALGE</sequence>
<dbReference type="Proteomes" id="UP000398389">
    <property type="component" value="Unassembled WGS sequence"/>
</dbReference>
<dbReference type="InterPro" id="IPR029320">
    <property type="entry name" value="Acyl-CoA_ox_N"/>
</dbReference>
<comment type="cofactor">
    <cofactor evidence="2">
        <name>FAD</name>
        <dbReference type="ChEBI" id="CHEBI:57692"/>
    </cofactor>
</comment>
<keyword evidence="6 13" id="KW-0285">Flavoprotein</keyword>
<dbReference type="InterPro" id="IPR006091">
    <property type="entry name" value="Acyl-CoA_Oxase/DH_mid-dom"/>
</dbReference>
<dbReference type="GO" id="GO:0005504">
    <property type="term" value="F:fatty acid binding"/>
    <property type="evidence" value="ECO:0007669"/>
    <property type="project" value="TreeGrafter"/>
</dbReference>
<evidence type="ECO:0000259" key="16">
    <source>
        <dbReference type="Pfam" id="PF01756"/>
    </source>
</evidence>
<evidence type="ECO:0000259" key="19">
    <source>
        <dbReference type="Pfam" id="PF22924"/>
    </source>
</evidence>
<feature type="active site" description="Proton acceptor" evidence="14">
    <location>
        <position position="466"/>
    </location>
</feature>
<dbReference type="FunFam" id="2.40.110.10:FF:000003">
    <property type="entry name" value="Acyl-coenzyme A oxidase"/>
    <property type="match status" value="1"/>
</dbReference>
<comment type="subcellular location">
    <subcellularLocation>
        <location evidence="3">Peroxisome</location>
    </subcellularLocation>
</comment>
<dbReference type="FunFam" id="1.20.140.10:FF:000015">
    <property type="entry name" value="Acyl-coenzyme A oxidase"/>
    <property type="match status" value="1"/>
</dbReference>
<feature type="domain" description="Acyl-CoA oxidase C-alpha1" evidence="19">
    <location>
        <begin position="310"/>
        <end position="481"/>
    </location>
</feature>
<dbReference type="Gene3D" id="1.10.540.10">
    <property type="entry name" value="Acyl-CoA dehydrogenase/oxidase, N-terminal domain"/>
    <property type="match status" value="1"/>
</dbReference>
<feature type="domain" description="Acyl-CoA oxidase/dehydrogenase middle" evidence="17">
    <location>
        <begin position="170"/>
        <end position="280"/>
    </location>
</feature>
<reference evidence="20 21" key="1">
    <citation type="submission" date="2019-09" db="EMBL/GenBank/DDBJ databases">
        <authorList>
            <person name="Brejova B."/>
        </authorList>
    </citation>
    <scope>NUCLEOTIDE SEQUENCE [LARGE SCALE GENOMIC DNA]</scope>
</reference>
<dbReference type="OrthoDB" id="538336at2759"/>
<feature type="binding site" evidence="15">
    <location>
        <position position="213"/>
    </location>
    <ligand>
        <name>FAD</name>
        <dbReference type="ChEBI" id="CHEBI:57692"/>
    </ligand>
</feature>
<dbReference type="EMBL" id="CABVLU010000003">
    <property type="protein sequence ID" value="VVT54005.1"/>
    <property type="molecule type" value="Genomic_DNA"/>
</dbReference>
<comment type="pathway">
    <text evidence="4">Lipid metabolism; peroxisomal fatty acid beta-oxidation.</text>
</comment>
<evidence type="ECO:0000256" key="13">
    <source>
        <dbReference type="PIRNR" id="PIRNR000168"/>
    </source>
</evidence>
<dbReference type="RefSeq" id="XP_031854465.1">
    <property type="nucleotide sequence ID" value="XM_031998574.1"/>
</dbReference>
<dbReference type="SUPFAM" id="SSF47203">
    <property type="entry name" value="Acyl-CoA dehydrogenase C-terminal domain-like"/>
    <property type="match status" value="2"/>
</dbReference>
<evidence type="ECO:0000256" key="3">
    <source>
        <dbReference type="ARBA" id="ARBA00004275"/>
    </source>
</evidence>
<comment type="subunit">
    <text evidence="12">Heteropentamer composed of five different subunits.</text>
</comment>
<dbReference type="FunFam" id="1.10.540.10:FF:000018">
    <property type="entry name" value="Acyl-coenzyme A oxidase"/>
    <property type="match status" value="1"/>
</dbReference>
<feature type="domain" description="Acyl-CoA oxidase C-terminal" evidence="16">
    <location>
        <begin position="518"/>
        <end position="700"/>
    </location>
</feature>
<comment type="catalytic activity">
    <reaction evidence="1">
        <text>a 2,3-saturated acyl-CoA + O2 = a (2E)-enoyl-CoA + H2O2</text>
        <dbReference type="Rhea" id="RHEA:38959"/>
        <dbReference type="ChEBI" id="CHEBI:15379"/>
        <dbReference type="ChEBI" id="CHEBI:16240"/>
        <dbReference type="ChEBI" id="CHEBI:58856"/>
        <dbReference type="ChEBI" id="CHEBI:65111"/>
        <dbReference type="EC" id="1.3.3.6"/>
    </reaction>
</comment>
<dbReference type="SUPFAM" id="SSF56645">
    <property type="entry name" value="Acyl-CoA dehydrogenase NM domain-like"/>
    <property type="match status" value="1"/>
</dbReference>
<dbReference type="AlphaFoldDB" id="A0A5E8BYY0"/>
<evidence type="ECO:0000256" key="1">
    <source>
        <dbReference type="ARBA" id="ARBA00001201"/>
    </source>
</evidence>
<evidence type="ECO:0000256" key="7">
    <source>
        <dbReference type="ARBA" id="ARBA00022827"/>
    </source>
</evidence>
<dbReference type="GO" id="GO:0033540">
    <property type="term" value="P:fatty acid beta-oxidation using acyl-CoA oxidase"/>
    <property type="evidence" value="ECO:0007669"/>
    <property type="project" value="UniProtKB-UniPathway"/>
</dbReference>
<evidence type="ECO:0000256" key="14">
    <source>
        <dbReference type="PIRSR" id="PIRSR000168-1"/>
    </source>
</evidence>
<dbReference type="InterPro" id="IPR046373">
    <property type="entry name" value="Acyl-CoA_Oxase/DH_mid-dom_sf"/>
</dbReference>
<dbReference type="GeneID" id="43582674"/>
<evidence type="ECO:0000256" key="10">
    <source>
        <dbReference type="ARBA" id="ARBA00023098"/>
    </source>
</evidence>
<dbReference type="PANTHER" id="PTHR10909:SF352">
    <property type="entry name" value="ACYL-COENZYME A OXIDASE-LIKE PROTEIN"/>
    <property type="match status" value="1"/>
</dbReference>
<feature type="binding site" evidence="15">
    <location>
        <position position="174"/>
    </location>
    <ligand>
        <name>FAD</name>
        <dbReference type="ChEBI" id="CHEBI:57692"/>
    </ligand>
</feature>
<keyword evidence="10" id="KW-0443">Lipid metabolism</keyword>
<dbReference type="InterPro" id="IPR002655">
    <property type="entry name" value="Acyl-CoA_oxidase_C"/>
</dbReference>
<evidence type="ECO:0000256" key="2">
    <source>
        <dbReference type="ARBA" id="ARBA00001974"/>
    </source>
</evidence>
<proteinExistence type="inferred from homology"/>
<dbReference type="Pfam" id="PF14749">
    <property type="entry name" value="Acyl-CoA_ox_N"/>
    <property type="match status" value="1"/>
</dbReference>
<evidence type="ECO:0000256" key="8">
    <source>
        <dbReference type="ARBA" id="ARBA00022832"/>
    </source>
</evidence>
<organism evidence="20 21">
    <name type="scientific">Magnusiomyces paraingens</name>
    <dbReference type="NCBI Taxonomy" id="2606893"/>
    <lineage>
        <taxon>Eukaryota</taxon>
        <taxon>Fungi</taxon>
        <taxon>Dikarya</taxon>
        <taxon>Ascomycota</taxon>
        <taxon>Saccharomycotina</taxon>
        <taxon>Dipodascomycetes</taxon>
        <taxon>Dipodascales</taxon>
        <taxon>Dipodascaceae</taxon>
        <taxon>Magnusiomyces</taxon>
    </lineage>
</organism>